<feature type="transmembrane region" description="Helical" evidence="6">
    <location>
        <begin position="306"/>
        <end position="328"/>
    </location>
</feature>
<organism evidence="7 8">
    <name type="scientific">Algoriphagus chordae</name>
    <dbReference type="NCBI Taxonomy" id="237019"/>
    <lineage>
        <taxon>Bacteria</taxon>
        <taxon>Pseudomonadati</taxon>
        <taxon>Bacteroidota</taxon>
        <taxon>Cytophagia</taxon>
        <taxon>Cytophagales</taxon>
        <taxon>Cyclobacteriaceae</taxon>
        <taxon>Algoriphagus</taxon>
    </lineage>
</organism>
<keyword evidence="8" id="KW-1185">Reference proteome</keyword>
<evidence type="ECO:0000256" key="5">
    <source>
        <dbReference type="ARBA" id="ARBA00023136"/>
    </source>
</evidence>
<comment type="caution">
    <text evidence="7">The sequence shown here is derived from an EMBL/GenBank/DDBJ whole genome shotgun (WGS) entry which is preliminary data.</text>
</comment>
<keyword evidence="3 6" id="KW-0812">Transmembrane</keyword>
<dbReference type="InterPro" id="IPR050833">
    <property type="entry name" value="Poly_Biosynth_Transport"/>
</dbReference>
<dbReference type="PANTHER" id="PTHR30250">
    <property type="entry name" value="PST FAMILY PREDICTED COLANIC ACID TRANSPORTER"/>
    <property type="match status" value="1"/>
</dbReference>
<accession>A0A2W7R203</accession>
<evidence type="ECO:0000256" key="2">
    <source>
        <dbReference type="ARBA" id="ARBA00022475"/>
    </source>
</evidence>
<feature type="transmembrane region" description="Helical" evidence="6">
    <location>
        <begin position="162"/>
        <end position="180"/>
    </location>
</feature>
<protein>
    <submittedName>
        <fullName evidence="7">O-antigen/teichoic acid export membrane protein</fullName>
    </submittedName>
</protein>
<evidence type="ECO:0000256" key="3">
    <source>
        <dbReference type="ARBA" id="ARBA00022692"/>
    </source>
</evidence>
<dbReference type="Proteomes" id="UP000248882">
    <property type="component" value="Unassembled WGS sequence"/>
</dbReference>
<dbReference type="Pfam" id="PF01943">
    <property type="entry name" value="Polysacc_synt"/>
    <property type="match status" value="1"/>
</dbReference>
<dbReference type="AlphaFoldDB" id="A0A2W7R203"/>
<evidence type="ECO:0000256" key="1">
    <source>
        <dbReference type="ARBA" id="ARBA00004651"/>
    </source>
</evidence>
<feature type="transmembrane region" description="Helical" evidence="6">
    <location>
        <begin position="21"/>
        <end position="46"/>
    </location>
</feature>
<feature type="transmembrane region" description="Helical" evidence="6">
    <location>
        <begin position="58"/>
        <end position="77"/>
    </location>
</feature>
<feature type="transmembrane region" description="Helical" evidence="6">
    <location>
        <begin position="226"/>
        <end position="252"/>
    </location>
</feature>
<evidence type="ECO:0000256" key="6">
    <source>
        <dbReference type="SAM" id="Phobius"/>
    </source>
</evidence>
<feature type="transmembrane region" description="Helical" evidence="6">
    <location>
        <begin position="258"/>
        <end position="279"/>
    </location>
</feature>
<feature type="transmembrane region" description="Helical" evidence="6">
    <location>
        <begin position="334"/>
        <end position="350"/>
    </location>
</feature>
<keyword evidence="4 6" id="KW-1133">Transmembrane helix</keyword>
<keyword evidence="2" id="KW-1003">Cell membrane</keyword>
<feature type="transmembrane region" description="Helical" evidence="6">
    <location>
        <begin position="371"/>
        <end position="390"/>
    </location>
</feature>
<evidence type="ECO:0000313" key="8">
    <source>
        <dbReference type="Proteomes" id="UP000248882"/>
    </source>
</evidence>
<evidence type="ECO:0000313" key="7">
    <source>
        <dbReference type="EMBL" id="PZX54201.1"/>
    </source>
</evidence>
<feature type="transmembrane region" description="Helical" evidence="6">
    <location>
        <begin position="125"/>
        <end position="150"/>
    </location>
</feature>
<gene>
    <name evidence="7" type="ORF">LV85_01541</name>
</gene>
<feature type="transmembrane region" description="Helical" evidence="6">
    <location>
        <begin position="396"/>
        <end position="416"/>
    </location>
</feature>
<name>A0A2W7R203_9BACT</name>
<sequence>MIKQLIHNNRSLLKSIRDKGFYHLVSANFLIRFLGFSSQILVAWIITPEDIGRIKVMQSFMSVFVVLAGFGFNISILKLCSEDRSIEEKNYLFRKGVCYSILPQLLTFLIILFCIYNNMLSSDSLINSVFIIYSLGIFPLALDSSILSYLQSLKMIKEYSTVQIITKPIGVILLILLTYYFSLYGYATAIVISYVLTLVVVLIRNKALIFSKLNSVPNPFKLHMNYSFYSMLTNVIGMILISIDIFILNFFSVDRLELGYYSFATIFIGMLGIITRTVLQITHPHFSEKSNNFVKWISSFNKYNRLMNYTLISIFCLSLIFVTIFMTYILNGKYYNSIYYFIVLAFAWLIRDSSAFRGSALFGLGKIRVNFMINLVSLLFHALLIVLFIQCFGIHGVPFAMILGGLVTYVLSFSVFNRIVAKEEAKL</sequence>
<feature type="transmembrane region" description="Helical" evidence="6">
    <location>
        <begin position="186"/>
        <end position="205"/>
    </location>
</feature>
<proteinExistence type="predicted"/>
<dbReference type="GO" id="GO:0005886">
    <property type="term" value="C:plasma membrane"/>
    <property type="evidence" value="ECO:0007669"/>
    <property type="project" value="UniProtKB-SubCell"/>
</dbReference>
<keyword evidence="5 6" id="KW-0472">Membrane</keyword>
<dbReference type="OrthoDB" id="43925at2"/>
<dbReference type="RefSeq" id="WP_158531156.1">
    <property type="nucleotide sequence ID" value="NZ_QKZT01000005.1"/>
</dbReference>
<dbReference type="InterPro" id="IPR002797">
    <property type="entry name" value="Polysacc_synth"/>
</dbReference>
<reference evidence="7 8" key="1">
    <citation type="submission" date="2018-06" db="EMBL/GenBank/DDBJ databases">
        <title>Genomic Encyclopedia of Archaeal and Bacterial Type Strains, Phase II (KMG-II): from individual species to whole genera.</title>
        <authorList>
            <person name="Goeker M."/>
        </authorList>
    </citation>
    <scope>NUCLEOTIDE SEQUENCE [LARGE SCALE GENOMIC DNA]</scope>
    <source>
        <strain evidence="7 8">DSM 19830</strain>
    </source>
</reference>
<dbReference type="EMBL" id="QKZT01000005">
    <property type="protein sequence ID" value="PZX54201.1"/>
    <property type="molecule type" value="Genomic_DNA"/>
</dbReference>
<dbReference type="PANTHER" id="PTHR30250:SF11">
    <property type="entry name" value="O-ANTIGEN TRANSPORTER-RELATED"/>
    <property type="match status" value="1"/>
</dbReference>
<evidence type="ECO:0000256" key="4">
    <source>
        <dbReference type="ARBA" id="ARBA00022989"/>
    </source>
</evidence>
<feature type="transmembrane region" description="Helical" evidence="6">
    <location>
        <begin position="97"/>
        <end position="119"/>
    </location>
</feature>
<comment type="subcellular location">
    <subcellularLocation>
        <location evidence="1">Cell membrane</location>
        <topology evidence="1">Multi-pass membrane protein</topology>
    </subcellularLocation>
</comment>